<organism evidence="2 3">
    <name type="scientific">Flavisolibacter tropicus</name>
    <dbReference type="NCBI Taxonomy" id="1492898"/>
    <lineage>
        <taxon>Bacteria</taxon>
        <taxon>Pseudomonadati</taxon>
        <taxon>Bacteroidota</taxon>
        <taxon>Chitinophagia</taxon>
        <taxon>Chitinophagales</taxon>
        <taxon>Chitinophagaceae</taxon>
        <taxon>Flavisolibacter</taxon>
    </lineage>
</organism>
<evidence type="ECO:0000313" key="2">
    <source>
        <dbReference type="EMBL" id="ANE49343.1"/>
    </source>
</evidence>
<gene>
    <name evidence="2" type="ORF">SY85_01320</name>
</gene>
<dbReference type="RefSeq" id="WP_066401426.1">
    <property type="nucleotide sequence ID" value="NZ_CP011390.1"/>
</dbReference>
<dbReference type="SUPFAM" id="SSF56925">
    <property type="entry name" value="OMPA-like"/>
    <property type="match status" value="1"/>
</dbReference>
<dbReference type="Gene3D" id="2.40.160.20">
    <property type="match status" value="1"/>
</dbReference>
<reference evidence="3" key="1">
    <citation type="submission" date="2015-01" db="EMBL/GenBank/DDBJ databases">
        <title>Flavisolibacter sp./LCS9/ whole genome sequencing.</title>
        <authorList>
            <person name="Kim M.K."/>
            <person name="Srinivasan S."/>
            <person name="Lee J.-J."/>
        </authorList>
    </citation>
    <scope>NUCLEOTIDE SEQUENCE [LARGE SCALE GENOMIC DNA]</scope>
    <source>
        <strain evidence="3">LCS9</strain>
    </source>
</reference>
<dbReference type="OrthoDB" id="1161695at2"/>
<dbReference type="KEGG" id="fla:SY85_01320"/>
<keyword evidence="1" id="KW-0732">Signal</keyword>
<protein>
    <submittedName>
        <fullName evidence="2">Uncharacterized protein</fullName>
    </submittedName>
</protein>
<accession>A0A172TRF0</accession>
<name>A0A172TRF0_9BACT</name>
<evidence type="ECO:0000256" key="1">
    <source>
        <dbReference type="SAM" id="SignalP"/>
    </source>
</evidence>
<proteinExistence type="predicted"/>
<reference evidence="2 3" key="2">
    <citation type="journal article" date="2016" name="Int. J. Syst. Evol. Microbiol.">
        <title>Flavisolibacter tropicus sp. nov., isolated from tropical soil.</title>
        <authorList>
            <person name="Lee J.J."/>
            <person name="Kang M.S."/>
            <person name="Kim G.S."/>
            <person name="Lee C.S."/>
            <person name="Lim S."/>
            <person name="Lee J."/>
            <person name="Roh S.H."/>
            <person name="Kang H."/>
            <person name="Ha J.M."/>
            <person name="Bae S."/>
            <person name="Jung H.Y."/>
            <person name="Kim M.K."/>
        </authorList>
    </citation>
    <scope>NUCLEOTIDE SEQUENCE [LARGE SCALE GENOMIC DNA]</scope>
    <source>
        <strain evidence="2 3">LCS9</strain>
    </source>
</reference>
<dbReference type="STRING" id="1492898.SY85_01320"/>
<dbReference type="InterPro" id="IPR011250">
    <property type="entry name" value="OMP/PagP_B-barrel"/>
</dbReference>
<dbReference type="Proteomes" id="UP000077177">
    <property type="component" value="Chromosome"/>
</dbReference>
<keyword evidence="3" id="KW-1185">Reference proteome</keyword>
<dbReference type="AlphaFoldDB" id="A0A172TRF0"/>
<feature type="signal peptide" evidence="1">
    <location>
        <begin position="1"/>
        <end position="19"/>
    </location>
</feature>
<dbReference type="EMBL" id="CP011390">
    <property type="protein sequence ID" value="ANE49343.1"/>
    <property type="molecule type" value="Genomic_DNA"/>
</dbReference>
<sequence>MKKVFLIGAFMAGAFFSNAQTFKPFKVDLAAGYAVPSGKGSKGGVVLAIEPKYAINDNISLGLRMEAAITARGYVASNGQEVSGDVKASASYLATGDYYFNTNKFRPFAGLGVGIYSLASASVDMIDEEATALDAGTKFGAAPRAGFEFGHFRTALEYNIVGKSGDINNNYFSVKLGFFIGGGRLSK</sequence>
<evidence type="ECO:0000313" key="3">
    <source>
        <dbReference type="Proteomes" id="UP000077177"/>
    </source>
</evidence>
<feature type="chain" id="PRO_5008001017" evidence="1">
    <location>
        <begin position="20"/>
        <end position="187"/>
    </location>
</feature>